<dbReference type="Proteomes" id="UP000326759">
    <property type="component" value="Unassembled WGS sequence"/>
</dbReference>
<comment type="caution">
    <text evidence="1">The sequence shown here is derived from an EMBL/GenBank/DDBJ whole genome shotgun (WGS) entry which is preliminary data.</text>
</comment>
<dbReference type="EMBL" id="SEYY01000073">
    <property type="protein sequence ID" value="KAB7508078.1"/>
    <property type="molecule type" value="Genomic_DNA"/>
</dbReference>
<gene>
    <name evidence="1" type="ORF">Anas_11124</name>
</gene>
<reference evidence="1 2" key="1">
    <citation type="journal article" date="2019" name="PLoS Biol.">
        <title>Sex chromosomes control vertical transmission of feminizing Wolbachia symbionts in an isopod.</title>
        <authorList>
            <person name="Becking T."/>
            <person name="Chebbi M.A."/>
            <person name="Giraud I."/>
            <person name="Moumen B."/>
            <person name="Laverre T."/>
            <person name="Caubet Y."/>
            <person name="Peccoud J."/>
            <person name="Gilbert C."/>
            <person name="Cordaux R."/>
        </authorList>
    </citation>
    <scope>NUCLEOTIDE SEQUENCE [LARGE SCALE GENOMIC DNA]</scope>
    <source>
        <strain evidence="1">ANa2</strain>
        <tissue evidence="1">Whole body excluding digestive tract and cuticle</tissue>
    </source>
</reference>
<keyword evidence="2" id="KW-1185">Reference proteome</keyword>
<organism evidence="1 2">
    <name type="scientific">Armadillidium nasatum</name>
    <dbReference type="NCBI Taxonomy" id="96803"/>
    <lineage>
        <taxon>Eukaryota</taxon>
        <taxon>Metazoa</taxon>
        <taxon>Ecdysozoa</taxon>
        <taxon>Arthropoda</taxon>
        <taxon>Crustacea</taxon>
        <taxon>Multicrustacea</taxon>
        <taxon>Malacostraca</taxon>
        <taxon>Eumalacostraca</taxon>
        <taxon>Peracarida</taxon>
        <taxon>Isopoda</taxon>
        <taxon>Oniscidea</taxon>
        <taxon>Crinocheta</taxon>
        <taxon>Armadillidiidae</taxon>
        <taxon>Armadillidium</taxon>
    </lineage>
</organism>
<evidence type="ECO:0000313" key="1">
    <source>
        <dbReference type="EMBL" id="KAB7508078.1"/>
    </source>
</evidence>
<evidence type="ECO:0000313" key="2">
    <source>
        <dbReference type="Proteomes" id="UP000326759"/>
    </source>
</evidence>
<proteinExistence type="predicted"/>
<dbReference type="AlphaFoldDB" id="A0A5N5TPH6"/>
<protein>
    <submittedName>
        <fullName evidence="1">Uncharacterized protein</fullName>
    </submittedName>
</protein>
<accession>A0A5N5TPH6</accession>
<name>A0A5N5TPH6_9CRUS</name>
<sequence length="50" mass="6042">MMKAEWISSIFEDFCLRNKEKILICIRNLRPGFLSTFSWMSKMNLFPLVR</sequence>